<comment type="caution">
    <text evidence="10">The sequence shown here is derived from an EMBL/GenBank/DDBJ whole genome shotgun (WGS) entry which is preliminary data.</text>
</comment>
<keyword evidence="2" id="KW-0479">Metal-binding</keyword>
<dbReference type="Pfam" id="PF00096">
    <property type="entry name" value="zf-C2H2"/>
    <property type="match status" value="2"/>
</dbReference>
<evidence type="ECO:0000256" key="3">
    <source>
        <dbReference type="ARBA" id="ARBA00022737"/>
    </source>
</evidence>
<evidence type="ECO:0000256" key="6">
    <source>
        <dbReference type="ARBA" id="ARBA00023242"/>
    </source>
</evidence>
<dbReference type="FunFam" id="3.30.160.60:FF:000502">
    <property type="entry name" value="Zinc finger protein 710"/>
    <property type="match status" value="1"/>
</dbReference>
<dbReference type="PROSITE" id="PS00028">
    <property type="entry name" value="ZINC_FINGER_C2H2_1"/>
    <property type="match status" value="2"/>
</dbReference>
<dbReference type="PANTHER" id="PTHR24394">
    <property type="entry name" value="ZINC FINGER PROTEIN"/>
    <property type="match status" value="1"/>
</dbReference>
<evidence type="ECO:0000259" key="9">
    <source>
        <dbReference type="PROSITE" id="PS50157"/>
    </source>
</evidence>
<keyword evidence="4 7" id="KW-0863">Zinc-finger</keyword>
<dbReference type="InterPro" id="IPR013087">
    <property type="entry name" value="Znf_C2H2_type"/>
</dbReference>
<dbReference type="GO" id="GO:0008270">
    <property type="term" value="F:zinc ion binding"/>
    <property type="evidence" value="ECO:0007669"/>
    <property type="project" value="UniProtKB-KW"/>
</dbReference>
<feature type="compositionally biased region" description="Polar residues" evidence="8">
    <location>
        <begin position="52"/>
        <end position="80"/>
    </location>
</feature>
<evidence type="ECO:0000256" key="4">
    <source>
        <dbReference type="ARBA" id="ARBA00022771"/>
    </source>
</evidence>
<evidence type="ECO:0000256" key="2">
    <source>
        <dbReference type="ARBA" id="ARBA00022723"/>
    </source>
</evidence>
<dbReference type="EMBL" id="BPWL01000009">
    <property type="protein sequence ID" value="GJJ14094.1"/>
    <property type="molecule type" value="Genomic_DNA"/>
</dbReference>
<feature type="compositionally biased region" description="Polar residues" evidence="8">
    <location>
        <begin position="1"/>
        <end position="12"/>
    </location>
</feature>
<dbReference type="GO" id="GO:0005634">
    <property type="term" value="C:nucleus"/>
    <property type="evidence" value="ECO:0007669"/>
    <property type="project" value="UniProtKB-SubCell"/>
</dbReference>
<feature type="region of interest" description="Disordered" evidence="8">
    <location>
        <begin position="195"/>
        <end position="228"/>
    </location>
</feature>
<evidence type="ECO:0000256" key="5">
    <source>
        <dbReference type="ARBA" id="ARBA00022833"/>
    </source>
</evidence>
<feature type="compositionally biased region" description="Polar residues" evidence="8">
    <location>
        <begin position="101"/>
        <end position="116"/>
    </location>
</feature>
<accession>A0AAV5AN05</accession>
<evidence type="ECO:0000313" key="11">
    <source>
        <dbReference type="Proteomes" id="UP001050691"/>
    </source>
</evidence>
<evidence type="ECO:0000313" key="10">
    <source>
        <dbReference type="EMBL" id="GJJ14094.1"/>
    </source>
</evidence>
<dbReference type="Proteomes" id="UP001050691">
    <property type="component" value="Unassembled WGS sequence"/>
</dbReference>
<feature type="compositionally biased region" description="Low complexity" evidence="8">
    <location>
        <begin position="214"/>
        <end position="228"/>
    </location>
</feature>
<evidence type="ECO:0000256" key="7">
    <source>
        <dbReference type="PROSITE-ProRule" id="PRU00042"/>
    </source>
</evidence>
<keyword evidence="6" id="KW-0539">Nucleus</keyword>
<name>A0AAV5AN05_9AGAM</name>
<feature type="region of interest" description="Disordered" evidence="8">
    <location>
        <begin position="1"/>
        <end position="143"/>
    </location>
</feature>
<dbReference type="GO" id="GO:0000981">
    <property type="term" value="F:DNA-binding transcription factor activity, RNA polymerase II-specific"/>
    <property type="evidence" value="ECO:0007669"/>
    <property type="project" value="TreeGrafter"/>
</dbReference>
<reference evidence="10" key="1">
    <citation type="submission" date="2021-10" db="EMBL/GenBank/DDBJ databases">
        <title>De novo Genome Assembly of Clathrus columnatus (Basidiomycota, Fungi) Using Illumina and Nanopore Sequence Data.</title>
        <authorList>
            <person name="Ogiso-Tanaka E."/>
            <person name="Itagaki H."/>
            <person name="Hosoya T."/>
            <person name="Hosaka K."/>
        </authorList>
    </citation>
    <scope>NUCLEOTIDE SEQUENCE</scope>
    <source>
        <strain evidence="10">MO-923</strain>
    </source>
</reference>
<dbReference type="AlphaFoldDB" id="A0AAV5AN05"/>
<dbReference type="PROSITE" id="PS50157">
    <property type="entry name" value="ZINC_FINGER_C2H2_2"/>
    <property type="match status" value="2"/>
</dbReference>
<dbReference type="PANTHER" id="PTHR24394:SF29">
    <property type="entry name" value="MYONEURIN"/>
    <property type="match status" value="1"/>
</dbReference>
<evidence type="ECO:0000256" key="1">
    <source>
        <dbReference type="ARBA" id="ARBA00004123"/>
    </source>
</evidence>
<comment type="subcellular location">
    <subcellularLocation>
        <location evidence="1">Nucleus</location>
    </subcellularLocation>
</comment>
<organism evidence="10 11">
    <name type="scientific">Clathrus columnatus</name>
    <dbReference type="NCBI Taxonomy" id="1419009"/>
    <lineage>
        <taxon>Eukaryota</taxon>
        <taxon>Fungi</taxon>
        <taxon>Dikarya</taxon>
        <taxon>Basidiomycota</taxon>
        <taxon>Agaricomycotina</taxon>
        <taxon>Agaricomycetes</taxon>
        <taxon>Phallomycetidae</taxon>
        <taxon>Phallales</taxon>
        <taxon>Clathraceae</taxon>
        <taxon>Clathrus</taxon>
    </lineage>
</organism>
<feature type="domain" description="C2H2-type" evidence="9">
    <location>
        <begin position="173"/>
        <end position="203"/>
    </location>
</feature>
<dbReference type="SUPFAM" id="SSF57667">
    <property type="entry name" value="beta-beta-alpha zinc fingers"/>
    <property type="match status" value="1"/>
</dbReference>
<feature type="domain" description="C2H2-type" evidence="9">
    <location>
        <begin position="145"/>
        <end position="172"/>
    </location>
</feature>
<dbReference type="Gene3D" id="3.30.160.60">
    <property type="entry name" value="Classic Zinc Finger"/>
    <property type="match status" value="2"/>
</dbReference>
<sequence>MSSQDYYRSQRSVPLPSIRDVLPDQFDSSQYYDAMGRPLSQSDSTGRPLRNTWPQTGPTLPPISGQQHAHTTGYNTPNNGRSGGTSGHQQASPGYSFDAFRSTTDGLVHASSSSRPQGILRSTRADAGRRHVDDEDDVDDSSKKYPCPICGKRFARPSSLRAHEVVHTEDKPHFCPYPSCDKSFTVASNMRRHYRKAHENYPGTGSGDDEADHAQYSSQGYYASSRRH</sequence>
<dbReference type="InterPro" id="IPR036236">
    <property type="entry name" value="Znf_C2H2_sf"/>
</dbReference>
<evidence type="ECO:0000256" key="8">
    <source>
        <dbReference type="SAM" id="MobiDB-lite"/>
    </source>
</evidence>
<protein>
    <recommendedName>
        <fullName evidence="9">C2H2-type domain-containing protein</fullName>
    </recommendedName>
</protein>
<gene>
    <name evidence="10" type="ORF">Clacol_008351</name>
</gene>
<proteinExistence type="predicted"/>
<keyword evidence="11" id="KW-1185">Reference proteome</keyword>
<feature type="compositionally biased region" description="Basic and acidic residues" evidence="8">
    <location>
        <begin position="123"/>
        <end position="133"/>
    </location>
</feature>
<keyword evidence="3" id="KW-0677">Repeat</keyword>
<dbReference type="SMART" id="SM00355">
    <property type="entry name" value="ZnF_C2H2"/>
    <property type="match status" value="2"/>
</dbReference>
<keyword evidence="5" id="KW-0862">Zinc</keyword>